<dbReference type="InterPro" id="IPR051465">
    <property type="entry name" value="Cell_Envelope_Struct_Comp"/>
</dbReference>
<proteinExistence type="predicted"/>
<evidence type="ECO:0000259" key="2">
    <source>
        <dbReference type="PROSITE" id="PS51272"/>
    </source>
</evidence>
<evidence type="ECO:0000313" key="4">
    <source>
        <dbReference type="Proteomes" id="UP000601171"/>
    </source>
</evidence>
<accession>A0A926IL28</accession>
<feature type="signal peptide" evidence="1">
    <location>
        <begin position="1"/>
        <end position="28"/>
    </location>
</feature>
<keyword evidence="4" id="KW-1185">Reference proteome</keyword>
<feature type="chain" id="PRO_5037749022" evidence="1">
    <location>
        <begin position="29"/>
        <end position="639"/>
    </location>
</feature>
<gene>
    <name evidence="3" type="ORF">H8707_11965</name>
</gene>
<dbReference type="PANTHER" id="PTHR43308">
    <property type="entry name" value="OUTER MEMBRANE PROTEIN ALPHA-RELATED"/>
    <property type="match status" value="1"/>
</dbReference>
<reference evidence="3" key="1">
    <citation type="submission" date="2020-08" db="EMBL/GenBank/DDBJ databases">
        <title>Genome public.</title>
        <authorList>
            <person name="Liu C."/>
            <person name="Sun Q."/>
        </authorList>
    </citation>
    <scope>NUCLEOTIDE SEQUENCE</scope>
    <source>
        <strain evidence="3">BX21</strain>
    </source>
</reference>
<dbReference type="Pfam" id="PF00395">
    <property type="entry name" value="SLH"/>
    <property type="match status" value="2"/>
</dbReference>
<dbReference type="InterPro" id="IPR001119">
    <property type="entry name" value="SLH_dom"/>
</dbReference>
<protein>
    <submittedName>
        <fullName evidence="3">S-layer homology domain-containing protein</fullName>
    </submittedName>
</protein>
<dbReference type="Proteomes" id="UP000601171">
    <property type="component" value="Unassembled WGS sequence"/>
</dbReference>
<comment type="caution">
    <text evidence="3">The sequence shown here is derived from an EMBL/GenBank/DDBJ whole genome shotgun (WGS) entry which is preliminary data.</text>
</comment>
<organism evidence="3 4">
    <name type="scientific">Paratissierella segnis</name>
    <dbReference type="NCBI Taxonomy" id="2763679"/>
    <lineage>
        <taxon>Bacteria</taxon>
        <taxon>Bacillati</taxon>
        <taxon>Bacillota</taxon>
        <taxon>Tissierellia</taxon>
        <taxon>Tissierellales</taxon>
        <taxon>Tissierellaceae</taxon>
        <taxon>Paratissierella</taxon>
    </lineage>
</organism>
<feature type="domain" description="SLH" evidence="2">
    <location>
        <begin position="166"/>
        <end position="232"/>
    </location>
</feature>
<dbReference type="PROSITE" id="PS51272">
    <property type="entry name" value="SLH"/>
    <property type="match status" value="2"/>
</dbReference>
<dbReference type="RefSeq" id="WP_262430388.1">
    <property type="nucleotide sequence ID" value="NZ_JACRTG010000029.1"/>
</dbReference>
<evidence type="ECO:0000313" key="3">
    <source>
        <dbReference type="EMBL" id="MBC8588930.1"/>
    </source>
</evidence>
<feature type="domain" description="SLH" evidence="2">
    <location>
        <begin position="27"/>
        <end position="90"/>
    </location>
</feature>
<name>A0A926IL28_9FIRM</name>
<evidence type="ECO:0000256" key="1">
    <source>
        <dbReference type="SAM" id="SignalP"/>
    </source>
</evidence>
<keyword evidence="1" id="KW-0732">Signal</keyword>
<dbReference type="AlphaFoldDB" id="A0A926IL28"/>
<sequence length="639" mass="72410">MRFSKKFIKVISLSLMLFMLISTMPSYAATYKDVQNSHWAYEYIERMSKSGYIKGDPDGRFRPGDNLTYLEVLSFVSRIINITETEKQSMRNKYQTIVTLYNVPAWAQDAVMTCLYKGVISEDELKYADSMGAIKTGTTKRVNRIDTSVFLAKAMGLDKVSVNSQIGQVYKDLKPEHEKYKPLLYLLIDAKVLSPEGMGNYEFKPNDPVKREQMAKMISMAYDYLQGNPQTPIPTPDPTPNVGTDIINGVLYKITNYGNNTYFITIKDKNNKETAYLVDSKTSITLDGKSIPFANLYEGQDIEITVPRDGNTVTTIKATSVEEKLTGYIKYVYPSANRIVIEYKDNKTNKTAELTVDKDADITLDGKDITLFDLKIKDEVNIISKNNVASEIEAVSASRDFEGVITKIDKDGKSSDVKYYITIEDSKGNEREFEVDSDADVYRNGKSAHIEDLRVQDEVEIELEYDVVVDIDAEVVEKDISGQITKITDELNQRTKITILNKKTNKEETYTLARDAKITIDKTKGTSFDLRKGFYVDAVVGSDEIIEIKANSVASQSLVRGKIKRISNKNKEIDLEVYNSDISGVSYGDTLYVKTTKDTLVGYGRYYDYDLDYLARNDEVDIYGYYDGYSFIADEINIR</sequence>
<dbReference type="EMBL" id="JACRTG010000029">
    <property type="protein sequence ID" value="MBC8588930.1"/>
    <property type="molecule type" value="Genomic_DNA"/>
</dbReference>